<keyword evidence="2" id="KW-1185">Reference proteome</keyword>
<gene>
    <name evidence="1" type="ORF">LTR37_020703</name>
</gene>
<evidence type="ECO:0000313" key="2">
    <source>
        <dbReference type="Proteomes" id="UP001281147"/>
    </source>
</evidence>
<evidence type="ECO:0000313" key="1">
    <source>
        <dbReference type="EMBL" id="KAK3681970.1"/>
    </source>
</evidence>
<proteinExistence type="predicted"/>
<dbReference type="Proteomes" id="UP001281147">
    <property type="component" value="Unassembled WGS sequence"/>
</dbReference>
<accession>A0ACC3MBR6</accession>
<dbReference type="EMBL" id="JAUTXU010000383">
    <property type="protein sequence ID" value="KAK3681970.1"/>
    <property type="molecule type" value="Genomic_DNA"/>
</dbReference>
<sequence length="91" mass="9566">MAFLSALTVGTPEAFEAVPGLTPALQAIGTRAYQEASAQAYKTVFLTTLAFSGVGIVVSYWCPNVDKLLVGNVTVTLGDSVTEKIDEKSQP</sequence>
<protein>
    <submittedName>
        <fullName evidence="1">Uncharacterized protein</fullName>
    </submittedName>
</protein>
<organism evidence="1 2">
    <name type="scientific">Vermiconidia calcicola</name>
    <dbReference type="NCBI Taxonomy" id="1690605"/>
    <lineage>
        <taxon>Eukaryota</taxon>
        <taxon>Fungi</taxon>
        <taxon>Dikarya</taxon>
        <taxon>Ascomycota</taxon>
        <taxon>Pezizomycotina</taxon>
        <taxon>Dothideomycetes</taxon>
        <taxon>Dothideomycetidae</taxon>
        <taxon>Mycosphaerellales</taxon>
        <taxon>Extremaceae</taxon>
        <taxon>Vermiconidia</taxon>
    </lineage>
</organism>
<reference evidence="1" key="1">
    <citation type="submission" date="2023-07" db="EMBL/GenBank/DDBJ databases">
        <title>Black Yeasts Isolated from many extreme environments.</title>
        <authorList>
            <person name="Coleine C."/>
            <person name="Stajich J.E."/>
            <person name="Selbmann L."/>
        </authorList>
    </citation>
    <scope>NUCLEOTIDE SEQUENCE</scope>
    <source>
        <strain evidence="1">CCFEE 5714</strain>
    </source>
</reference>
<name>A0ACC3MBR6_9PEZI</name>
<comment type="caution">
    <text evidence="1">The sequence shown here is derived from an EMBL/GenBank/DDBJ whole genome shotgun (WGS) entry which is preliminary data.</text>
</comment>